<accession>A0A511QYC9</accession>
<dbReference type="AlphaFoldDB" id="A0A511QYC9"/>
<protein>
    <submittedName>
        <fullName evidence="1">Uncharacterized protein</fullName>
    </submittedName>
</protein>
<organism evidence="1 2">
    <name type="scientific">Meiothermus hypogaeus NBRC 106114</name>
    <dbReference type="NCBI Taxonomy" id="1227553"/>
    <lineage>
        <taxon>Bacteria</taxon>
        <taxon>Thermotogati</taxon>
        <taxon>Deinococcota</taxon>
        <taxon>Deinococci</taxon>
        <taxon>Thermales</taxon>
        <taxon>Thermaceae</taxon>
        <taxon>Meiothermus</taxon>
    </lineage>
</organism>
<sequence>MDAIIVATPYERVRYFGYLEALQRRPVTDAALNAVVERYRNKITFVVFTHSPYTVDQEVEQWVRAYGNARVQDEEGGTRQRSYLDEYKEATLEVGGKTYTAKPHVDGPYTDIFSVQGSRPQSRFLGLISYSFDLSELVRDGKVAGGGTLRFADSQGKAVYTEAVDLGKYF</sequence>
<comment type="caution">
    <text evidence="1">The sequence shown here is derived from an EMBL/GenBank/DDBJ whole genome shotgun (WGS) entry which is preliminary data.</text>
</comment>
<name>A0A511QYC9_9DEIN</name>
<evidence type="ECO:0000313" key="1">
    <source>
        <dbReference type="EMBL" id="GEM82379.1"/>
    </source>
</evidence>
<evidence type="ECO:0000313" key="2">
    <source>
        <dbReference type="Proteomes" id="UP000321197"/>
    </source>
</evidence>
<dbReference type="Proteomes" id="UP000321197">
    <property type="component" value="Unassembled WGS sequence"/>
</dbReference>
<proteinExistence type="predicted"/>
<dbReference type="OrthoDB" id="64486at2"/>
<gene>
    <name evidence="1" type="ORF">MHY01S_05450</name>
</gene>
<reference evidence="1 2" key="1">
    <citation type="submission" date="2019-07" db="EMBL/GenBank/DDBJ databases">
        <title>Whole genome shotgun sequence of Meiothermus hypogaeus NBRC 106114.</title>
        <authorList>
            <person name="Hosoyama A."/>
            <person name="Uohara A."/>
            <person name="Ohji S."/>
            <person name="Ichikawa N."/>
        </authorList>
    </citation>
    <scope>NUCLEOTIDE SEQUENCE [LARGE SCALE GENOMIC DNA]</scope>
    <source>
        <strain evidence="1 2">NBRC 106114</strain>
    </source>
</reference>
<dbReference type="EMBL" id="BJXL01000010">
    <property type="protein sequence ID" value="GEM82379.1"/>
    <property type="molecule type" value="Genomic_DNA"/>
</dbReference>
<dbReference type="RefSeq" id="WP_119339825.1">
    <property type="nucleotide sequence ID" value="NZ_BJXL01000010.1"/>
</dbReference>